<gene>
    <name evidence="2" type="ORF">GT565_00920</name>
</gene>
<protein>
    <submittedName>
        <fullName evidence="2">Phage portal protein</fullName>
    </submittedName>
</protein>
<organism evidence="2 3">
    <name type="scientific">Dorea longicatena</name>
    <dbReference type="NCBI Taxonomy" id="88431"/>
    <lineage>
        <taxon>Bacteria</taxon>
        <taxon>Bacillati</taxon>
        <taxon>Bacillota</taxon>
        <taxon>Clostridia</taxon>
        <taxon>Lachnospirales</taxon>
        <taxon>Lachnospiraceae</taxon>
        <taxon>Dorea</taxon>
    </lineage>
</organism>
<dbReference type="PIRSF" id="PIRSF011911">
    <property type="entry name" value="A118_put_portal"/>
    <property type="match status" value="1"/>
</dbReference>
<dbReference type="Proteomes" id="UP000446719">
    <property type="component" value="Unassembled WGS sequence"/>
</dbReference>
<proteinExistence type="predicted"/>
<feature type="compositionally biased region" description="Acidic residues" evidence="1">
    <location>
        <begin position="465"/>
        <end position="489"/>
    </location>
</feature>
<dbReference type="EMBL" id="WWSB01000001">
    <property type="protein sequence ID" value="MZK16704.1"/>
    <property type="molecule type" value="Genomic_DNA"/>
</dbReference>
<dbReference type="RefSeq" id="WP_161158731.1">
    <property type="nucleotide sequence ID" value="NZ_WWSB01000001.1"/>
</dbReference>
<dbReference type="AlphaFoldDB" id="A0A845KHN1"/>
<accession>A0A845KHN1</accession>
<dbReference type="InterPro" id="IPR006432">
    <property type="entry name" value="Phage_portal_A118-type"/>
</dbReference>
<reference evidence="2 3" key="1">
    <citation type="journal article" date="2019" name="Nat. Med.">
        <title>A library of human gut bacterial isolates paired with longitudinal multiomics data enables mechanistic microbiome research.</title>
        <authorList>
            <person name="Poyet M."/>
            <person name="Groussin M."/>
            <person name="Gibbons S.M."/>
            <person name="Avila-Pacheco J."/>
            <person name="Jiang X."/>
            <person name="Kearney S.M."/>
            <person name="Perrotta A.R."/>
            <person name="Berdy B."/>
            <person name="Zhao S."/>
            <person name="Lieberman T.D."/>
            <person name="Swanson P.K."/>
            <person name="Smith M."/>
            <person name="Roesemann S."/>
            <person name="Alexander J.E."/>
            <person name="Rich S.A."/>
            <person name="Livny J."/>
            <person name="Vlamakis H."/>
            <person name="Clish C."/>
            <person name="Bullock K."/>
            <person name="Deik A."/>
            <person name="Scott J."/>
            <person name="Pierce K.A."/>
            <person name="Xavier R.J."/>
            <person name="Alm E.J."/>
        </authorList>
    </citation>
    <scope>NUCLEOTIDE SEQUENCE [LARGE SCALE GENOMIC DNA]</scope>
    <source>
        <strain evidence="2 3">BIOML-A7</strain>
    </source>
</reference>
<evidence type="ECO:0000256" key="1">
    <source>
        <dbReference type="SAM" id="MobiDB-lite"/>
    </source>
</evidence>
<evidence type="ECO:0000313" key="3">
    <source>
        <dbReference type="Proteomes" id="UP000446719"/>
    </source>
</evidence>
<feature type="region of interest" description="Disordered" evidence="1">
    <location>
        <begin position="455"/>
        <end position="504"/>
    </location>
</feature>
<comment type="caution">
    <text evidence="2">The sequence shown here is derived from an EMBL/GenBank/DDBJ whole genome shotgun (WGS) entry which is preliminary data.</text>
</comment>
<dbReference type="Pfam" id="PF05133">
    <property type="entry name" value="SPP1_portal"/>
    <property type="match status" value="1"/>
</dbReference>
<feature type="compositionally biased region" description="Basic and acidic residues" evidence="1">
    <location>
        <begin position="490"/>
        <end position="504"/>
    </location>
</feature>
<evidence type="ECO:0000313" key="2">
    <source>
        <dbReference type="EMBL" id="MZK16704.1"/>
    </source>
</evidence>
<sequence length="504" mass="57441">MSDSTYKKVKEYLVQKGYHAVPDETYDHIDEWLEWYQNDVEKFHHYKLYNGAVMTNQERYKLGMAKTVCEDWANLLLNEKVSIKAGKYSERLSKILRYNNFSKQGNQLIEKAFALGTGAFVEYKDANDRVIIDYIRADMIYPLSWDNGDVTECAFGTSRMLDGKEVIYLQLHRFGKTEDGENDEQYYIENVYIDAKSGKETDTPEDIEELVSTESVEPLFQIVEPNICNNVDLDSPLGISVYANGIDEVKGCDLTYDSYMNEFILGRKRIMVPISQARVQMEKDGAVNPTFDPDDTVYYLLPEDRNGNNQLTEVDMTIRAQEHELGIQKSLDLLSLKVGMGAGRYRYDSGGVKTATEVISDKSDLYQNRQKHCIVIEDVIINMVRAVSFLDTGGVVDATVDFDDSIIEDSNTLIDKNIKLVNAGLRSKLTAIMEINKYSESEAMKELKRIKEDNQITGQDIDWTGGDDDELDEENDMSEEEEKDENQDSDDFKSGKTSDSGNKK</sequence>
<dbReference type="InterPro" id="IPR021145">
    <property type="entry name" value="Portal_protein_SPP1_Gp6-like"/>
</dbReference>
<name>A0A845KHN1_9FIRM</name>